<name>A0ABS6F1K8_9CLOT</name>
<feature type="coiled-coil region" evidence="1">
    <location>
        <begin position="177"/>
        <end position="229"/>
    </location>
</feature>
<keyword evidence="1" id="KW-0175">Coiled coil</keyword>
<organism evidence="3 4">
    <name type="scientific">Clostridium simiarum</name>
    <dbReference type="NCBI Taxonomy" id="2841506"/>
    <lineage>
        <taxon>Bacteria</taxon>
        <taxon>Bacillati</taxon>
        <taxon>Bacillota</taxon>
        <taxon>Clostridia</taxon>
        <taxon>Eubacteriales</taxon>
        <taxon>Clostridiaceae</taxon>
        <taxon>Clostridium</taxon>
    </lineage>
</organism>
<feature type="region of interest" description="Disordered" evidence="2">
    <location>
        <begin position="331"/>
        <end position="360"/>
    </location>
</feature>
<proteinExistence type="predicted"/>
<comment type="caution">
    <text evidence="3">The sequence shown here is derived from an EMBL/GenBank/DDBJ whole genome shotgun (WGS) entry which is preliminary data.</text>
</comment>
<dbReference type="RefSeq" id="WP_216456990.1">
    <property type="nucleotide sequence ID" value="NZ_JAHLQL010000003.1"/>
</dbReference>
<dbReference type="EMBL" id="JAHLQL010000003">
    <property type="protein sequence ID" value="MBU5592128.1"/>
    <property type="molecule type" value="Genomic_DNA"/>
</dbReference>
<dbReference type="Proteomes" id="UP000736583">
    <property type="component" value="Unassembled WGS sequence"/>
</dbReference>
<protein>
    <recommendedName>
        <fullName evidence="5">Transmembrane protein</fullName>
    </recommendedName>
</protein>
<feature type="compositionally biased region" description="Basic and acidic residues" evidence="2">
    <location>
        <begin position="348"/>
        <end position="358"/>
    </location>
</feature>
<evidence type="ECO:0000256" key="1">
    <source>
        <dbReference type="SAM" id="Coils"/>
    </source>
</evidence>
<evidence type="ECO:0000256" key="2">
    <source>
        <dbReference type="SAM" id="MobiDB-lite"/>
    </source>
</evidence>
<feature type="coiled-coil region" evidence="1">
    <location>
        <begin position="275"/>
        <end position="316"/>
    </location>
</feature>
<accession>A0ABS6F1K8</accession>
<feature type="region of interest" description="Disordered" evidence="2">
    <location>
        <begin position="145"/>
        <end position="166"/>
    </location>
</feature>
<evidence type="ECO:0000313" key="3">
    <source>
        <dbReference type="EMBL" id="MBU5592128.1"/>
    </source>
</evidence>
<sequence>MAHKKSYSRYFVILQEDEKGCALASDKQPSGYAKIEVKNEKLKISYYVQNLKRQDNPYYMGLICNKKGVNKLINIGVLNIDDNGRADVSYEFNVDSIGETGIAGDKIGGAAIFKRSKDDNIIPMSGFLSTDKPKDWKSYPVEEVKVGKDEPESNRKDEIEDNKDVEKDKATISEDILQDLKVTNKDKVRTEEALEEKHKDKLEDIPVKKEENIEQIKQHGKKIRNYEEKTIEDVSIKDTEGKQNKDTNEVKFEDKNIKVDVAKADFEDKEKPEHRVDYEYDFEEYEDNIEKIKQDKEELIEDRINTLDNINKYEEEQVREEIENNSEVILEEGDQEELQQERNKKKCKSEQEDKHNEDEGYSLGAMGEFFEGIVEGFEELDNLSDQIRYCRWYKVPIKSLDDLFNSSNYGRYTVIYYPMINYYPYIKKYGHYVIGYKFDRDRRLKYIVYAIPGTKDRREQPYGGKTGFVTWIPIRRNSNMGYWLMFYDFRNSITVVPMK</sequence>
<reference evidence="3 4" key="1">
    <citation type="submission" date="2021-06" db="EMBL/GenBank/DDBJ databases">
        <authorList>
            <person name="Sun Q."/>
            <person name="Li D."/>
        </authorList>
    </citation>
    <scope>NUCLEOTIDE SEQUENCE [LARGE SCALE GENOMIC DNA]</scope>
    <source>
        <strain evidence="3 4">MSJ-4</strain>
    </source>
</reference>
<gene>
    <name evidence="3" type="ORF">KQI89_10185</name>
</gene>
<evidence type="ECO:0008006" key="5">
    <source>
        <dbReference type="Google" id="ProtNLM"/>
    </source>
</evidence>
<keyword evidence="4" id="KW-1185">Reference proteome</keyword>
<evidence type="ECO:0000313" key="4">
    <source>
        <dbReference type="Proteomes" id="UP000736583"/>
    </source>
</evidence>